<feature type="transmembrane region" description="Helical" evidence="10">
    <location>
        <begin position="171"/>
        <end position="192"/>
    </location>
</feature>
<evidence type="ECO:0000256" key="5">
    <source>
        <dbReference type="ARBA" id="ARBA00023065"/>
    </source>
</evidence>
<dbReference type="InParanoid" id="A0A0D1DP15"/>
<dbReference type="EMBL" id="CM003159">
    <property type="protein sequence ID" value="KIS66189.1"/>
    <property type="molecule type" value="Genomic_DNA"/>
</dbReference>
<name>A0A0D1DP15_MYCMD</name>
<dbReference type="Gene3D" id="1.10.287.70">
    <property type="match status" value="2"/>
</dbReference>
<dbReference type="Proteomes" id="UP000000561">
    <property type="component" value="Chromosome 20"/>
</dbReference>
<dbReference type="OMA" id="CFIAMIT"/>
<evidence type="ECO:0000313" key="13">
    <source>
        <dbReference type="Proteomes" id="UP000000561"/>
    </source>
</evidence>
<feature type="transmembrane region" description="Helical" evidence="10">
    <location>
        <begin position="557"/>
        <end position="575"/>
    </location>
</feature>
<feature type="transmembrane region" description="Helical" evidence="10">
    <location>
        <begin position="204"/>
        <end position="229"/>
    </location>
</feature>
<keyword evidence="4 10" id="KW-1133">Transmembrane helix</keyword>
<evidence type="ECO:0000256" key="8">
    <source>
        <dbReference type="RuleBase" id="RU003857"/>
    </source>
</evidence>
<evidence type="ECO:0000256" key="4">
    <source>
        <dbReference type="ARBA" id="ARBA00022989"/>
    </source>
</evidence>
<dbReference type="GeneID" id="23565675"/>
<dbReference type="GO" id="GO:0015271">
    <property type="term" value="F:outward rectifier potassium channel activity"/>
    <property type="evidence" value="ECO:0000318"/>
    <property type="project" value="GO_Central"/>
</dbReference>
<dbReference type="InterPro" id="IPR003280">
    <property type="entry name" value="2pore_dom_K_chnl"/>
</dbReference>
<dbReference type="eggNOG" id="KOG1418">
    <property type="taxonomic scope" value="Eukaryota"/>
</dbReference>
<sequence>MDDSGSDGRQTVPLERPTLLPSAASPTVITSHLPPIKSLQASHDSKHRRHSPFGHRKRSKPTTEPHRPPAYTSQGLPSSNTLQTFLSVTDVPYSGHPSQRGHADAVAVASYDTHGHSFGLGHAWSVRKTPIFSGLVAPLSIVLEVPGLTSKWYAKIDQNGIVERFIDNPTILTVGLAISLSAAVVGNVAIIFRFLEILRPRQSIILAFAGFMLHDLINVVALATFGGIYGPKHDGLSLSASYWMVCASTITSTLVTISLVADYVRTNDFRHAGSGLTQLQKGLVLAGMGLLLYLSLGSLIFVFVIKIDFITALYFSCATVLTVGFGDVVPASPGAKVLVILYAPTGIVLVAIVVSAARNAILETFQAALLAKSKERRRRIAERRAAQKEHKRQDRALRKIMPRTFTFGPGTALISHNGDDQANDFAEALAKMEQQAAASRDLPIDAQANADATAPPSVNTTAATSDDNAKIGAEIDAVVETSSLATAGDPALQREISALQQHLLMAKQRTEEDFRQFEEHARRESIVAARMKLALAASVTAGFWLLGALAFTYAESWSYGGAMWFCFIAMITIGYGDYHPATQLGRAIFVIWGLMGVAVLTILLAVVQDAFGSIFHRLLTKSTSRLFDRAETRARKRRLRKKKEENVGRNDIEGMTTEIADNRHSSSQARRRRRGRPGHPQRKSEGDAAQHNRSQIKAVAAMERKSMDACIERGHQSRSSEALNEALDTTQRLALPSFHLDSTADHAGKNMGEHHFSLPAHAAARMEDALVGTPQKLALAALQTFQHSVRVLELHDTLISQAMTDIPALRHYYNSRQQSTKLCASCTKSDGKDTDLRAGASLDPEIALQNLHASIRQTANPEYEKVAKLVVANVEFEHHLRVLLDGFQGLKDRVEGFKQVQLQRSRTMSTSASERHKVVPQQSRASQS</sequence>
<keyword evidence="6 10" id="KW-0472">Membrane</keyword>
<keyword evidence="2 8" id="KW-0813">Transport</keyword>
<feature type="transmembrane region" description="Helical" evidence="10">
    <location>
        <begin position="337"/>
        <end position="357"/>
    </location>
</feature>
<feature type="region of interest" description="Disordered" evidence="9">
    <location>
        <begin position="633"/>
        <end position="694"/>
    </location>
</feature>
<feature type="domain" description="Potassium channel" evidence="11">
    <location>
        <begin position="543"/>
        <end position="611"/>
    </location>
</feature>
<feature type="compositionally biased region" description="Basic and acidic residues" evidence="9">
    <location>
        <begin position="642"/>
        <end position="652"/>
    </location>
</feature>
<dbReference type="GO" id="GO:0022841">
    <property type="term" value="F:potassium ion leak channel activity"/>
    <property type="evidence" value="ECO:0000318"/>
    <property type="project" value="GO_Central"/>
</dbReference>
<evidence type="ECO:0000256" key="10">
    <source>
        <dbReference type="SAM" id="Phobius"/>
    </source>
</evidence>
<keyword evidence="3 8" id="KW-0812">Transmembrane</keyword>
<dbReference type="AlphaFoldDB" id="A0A0D1DP15"/>
<proteinExistence type="inferred from homology"/>
<dbReference type="SUPFAM" id="SSF81324">
    <property type="entry name" value="Voltage-gated potassium channels"/>
    <property type="match status" value="2"/>
</dbReference>
<dbReference type="KEGG" id="uma:UMAG_05925"/>
<keyword evidence="7 8" id="KW-0407">Ion channel</keyword>
<feature type="transmembrane region" description="Helical" evidence="10">
    <location>
        <begin position="533"/>
        <end position="551"/>
    </location>
</feature>
<gene>
    <name evidence="12" type="ORF">UMAG_05925</name>
</gene>
<dbReference type="PANTHER" id="PTHR11003:SF342">
    <property type="entry name" value="OUTWARD-RECTIFIER POTASSIUM CHANNEL TOK1"/>
    <property type="match status" value="1"/>
</dbReference>
<feature type="compositionally biased region" description="Basic residues" evidence="9">
    <location>
        <begin position="45"/>
        <end position="60"/>
    </location>
</feature>
<evidence type="ECO:0000259" key="11">
    <source>
        <dbReference type="Pfam" id="PF07885"/>
    </source>
</evidence>
<dbReference type="InterPro" id="IPR013099">
    <property type="entry name" value="K_chnl_dom"/>
</dbReference>
<dbReference type="RefSeq" id="XP_011392261.1">
    <property type="nucleotide sequence ID" value="XM_011393959.1"/>
</dbReference>
<dbReference type="GO" id="GO:0071805">
    <property type="term" value="P:potassium ion transmembrane transport"/>
    <property type="evidence" value="ECO:0000318"/>
    <property type="project" value="GO_Central"/>
</dbReference>
<feature type="region of interest" description="Disordered" evidence="9">
    <location>
        <begin position="1"/>
        <end position="79"/>
    </location>
</feature>
<evidence type="ECO:0000256" key="9">
    <source>
        <dbReference type="SAM" id="MobiDB-lite"/>
    </source>
</evidence>
<evidence type="ECO:0000256" key="2">
    <source>
        <dbReference type="ARBA" id="ARBA00022448"/>
    </source>
</evidence>
<evidence type="ECO:0000256" key="7">
    <source>
        <dbReference type="ARBA" id="ARBA00023303"/>
    </source>
</evidence>
<feature type="region of interest" description="Disordered" evidence="9">
    <location>
        <begin position="904"/>
        <end position="928"/>
    </location>
</feature>
<comment type="similarity">
    <text evidence="8">Belongs to the two pore domain potassium channel (TC 1.A.1.8) family.</text>
</comment>
<feature type="transmembrane region" description="Helical" evidence="10">
    <location>
        <begin position="282"/>
        <end position="305"/>
    </location>
</feature>
<comment type="subcellular location">
    <subcellularLocation>
        <location evidence="1">Membrane</location>
        <topology evidence="1">Multi-pass membrane protein</topology>
    </subcellularLocation>
</comment>
<evidence type="ECO:0000256" key="3">
    <source>
        <dbReference type="ARBA" id="ARBA00022692"/>
    </source>
</evidence>
<evidence type="ECO:0000313" key="12">
    <source>
        <dbReference type="EMBL" id="KIS66189.1"/>
    </source>
</evidence>
<feature type="compositionally biased region" description="Basic residues" evidence="9">
    <location>
        <begin position="669"/>
        <end position="681"/>
    </location>
</feature>
<evidence type="ECO:0000256" key="6">
    <source>
        <dbReference type="ARBA" id="ARBA00023136"/>
    </source>
</evidence>
<protein>
    <recommendedName>
        <fullName evidence="11">Potassium channel domain-containing protein</fullName>
    </recommendedName>
</protein>
<evidence type="ECO:0000256" key="1">
    <source>
        <dbReference type="ARBA" id="ARBA00004141"/>
    </source>
</evidence>
<organism evidence="12 13">
    <name type="scientific">Mycosarcoma maydis</name>
    <name type="common">Corn smut fungus</name>
    <name type="synonym">Ustilago maydis</name>
    <dbReference type="NCBI Taxonomy" id="5270"/>
    <lineage>
        <taxon>Eukaryota</taxon>
        <taxon>Fungi</taxon>
        <taxon>Dikarya</taxon>
        <taxon>Basidiomycota</taxon>
        <taxon>Ustilaginomycotina</taxon>
        <taxon>Ustilaginomycetes</taxon>
        <taxon>Ustilaginales</taxon>
        <taxon>Ustilaginaceae</taxon>
        <taxon>Mycosarcoma</taxon>
    </lineage>
</organism>
<feature type="transmembrane region" description="Helical" evidence="10">
    <location>
        <begin position="241"/>
        <end position="261"/>
    </location>
</feature>
<reference evidence="12 13" key="1">
    <citation type="journal article" date="2006" name="Nature">
        <title>Insights from the genome of the biotrophic fungal plant pathogen Ustilago maydis.</title>
        <authorList>
            <person name="Kamper J."/>
            <person name="Kahmann R."/>
            <person name="Bolker M."/>
            <person name="Ma L.J."/>
            <person name="Brefort T."/>
            <person name="Saville B.J."/>
            <person name="Banuett F."/>
            <person name="Kronstad J.W."/>
            <person name="Gold S.E."/>
            <person name="Muller O."/>
            <person name="Perlin M.H."/>
            <person name="Wosten H.A."/>
            <person name="de Vries R."/>
            <person name="Ruiz-Herrera J."/>
            <person name="Reynaga-Pena C.G."/>
            <person name="Snetselaar K."/>
            <person name="McCann M."/>
            <person name="Perez-Martin J."/>
            <person name="Feldbrugge M."/>
            <person name="Basse C.W."/>
            <person name="Steinberg G."/>
            <person name="Ibeas J.I."/>
            <person name="Holloman W."/>
            <person name="Guzman P."/>
            <person name="Farman M."/>
            <person name="Stajich J.E."/>
            <person name="Sentandreu R."/>
            <person name="Gonzalez-Prieto J.M."/>
            <person name="Kennell J.C."/>
            <person name="Molina L."/>
            <person name="Schirawski J."/>
            <person name="Mendoza-Mendoza A."/>
            <person name="Greilinger D."/>
            <person name="Munch K."/>
            <person name="Rossel N."/>
            <person name="Scherer M."/>
            <person name="Vranes M."/>
            <person name="Ladendorf O."/>
            <person name="Vincon V."/>
            <person name="Fuchs U."/>
            <person name="Sandrock B."/>
            <person name="Meng S."/>
            <person name="Ho E.C."/>
            <person name="Cahill M.J."/>
            <person name="Boyce K.J."/>
            <person name="Klose J."/>
            <person name="Klosterman S.J."/>
            <person name="Deelstra H.J."/>
            <person name="Ortiz-Castellanos L."/>
            <person name="Li W."/>
            <person name="Sanchez-Alonso P."/>
            <person name="Schreier P.H."/>
            <person name="Hauser-Hahn I."/>
            <person name="Vaupel M."/>
            <person name="Koopmann E."/>
            <person name="Friedrich G."/>
            <person name="Voss H."/>
            <person name="Schluter T."/>
            <person name="Margolis J."/>
            <person name="Platt D."/>
            <person name="Swimmer C."/>
            <person name="Gnirke A."/>
            <person name="Chen F."/>
            <person name="Vysotskaia V."/>
            <person name="Mannhaupt G."/>
            <person name="Guldener U."/>
            <person name="Munsterkotter M."/>
            <person name="Haase D."/>
            <person name="Oesterheld M."/>
            <person name="Mewes H.W."/>
            <person name="Mauceli E.W."/>
            <person name="DeCaprio D."/>
            <person name="Wade C.M."/>
            <person name="Butler J."/>
            <person name="Young S."/>
            <person name="Jaffe D.B."/>
            <person name="Calvo S."/>
            <person name="Nusbaum C."/>
            <person name="Galagan J."/>
            <person name="Birren B.W."/>
        </authorList>
    </citation>
    <scope>NUCLEOTIDE SEQUENCE [LARGE SCALE GENOMIC DNA]</scope>
    <source>
        <strain evidence="13">DSM 14603 / FGSC 9021 / UM521</strain>
    </source>
</reference>
<dbReference type="Pfam" id="PF07885">
    <property type="entry name" value="Ion_trans_2"/>
    <property type="match status" value="2"/>
</dbReference>
<dbReference type="PRINTS" id="PR01333">
    <property type="entry name" value="2POREKCHANEL"/>
</dbReference>
<dbReference type="OrthoDB" id="297496at2759"/>
<dbReference type="VEuPathDB" id="FungiDB:UMAG_05925"/>
<feature type="transmembrane region" description="Helical" evidence="10">
    <location>
        <begin position="587"/>
        <end position="607"/>
    </location>
</feature>
<keyword evidence="13" id="KW-1185">Reference proteome</keyword>
<dbReference type="PANTHER" id="PTHR11003">
    <property type="entry name" value="POTASSIUM CHANNEL, SUBFAMILY K"/>
    <property type="match status" value="1"/>
</dbReference>
<dbReference type="GO" id="GO:0005886">
    <property type="term" value="C:plasma membrane"/>
    <property type="evidence" value="ECO:0000318"/>
    <property type="project" value="GO_Central"/>
</dbReference>
<keyword evidence="5 8" id="KW-0406">Ion transport</keyword>
<accession>A0A0D1DP15</accession>
<feature type="domain" description="Potassium channel" evidence="11">
    <location>
        <begin position="290"/>
        <end position="361"/>
    </location>
</feature>